<evidence type="ECO:0000313" key="3">
    <source>
        <dbReference type="Proteomes" id="UP000243459"/>
    </source>
</evidence>
<accession>A0A5P1EF57</accession>
<dbReference type="Proteomes" id="UP000243459">
    <property type="component" value="Chromosome 7"/>
</dbReference>
<name>A0A5P1EF57_ASPOF</name>
<sequence length="161" mass="17359">MPSWSFIATVGSLVALVSIVHLFFTPLLPSSLDYFEVGRAQSSCSPVNSSAGLKSEHLDGNSELGIDFDKQFPVDSHGAVTYHGAPWKAEIGKWFSGCGDVLNVVDVVENIGKGARMTVAAKEYAIGNWGNAGVFMGFLVIMDEVVVAVESVRKEWDQTFV</sequence>
<keyword evidence="3" id="KW-1185">Reference proteome</keyword>
<evidence type="ECO:0000313" key="2">
    <source>
        <dbReference type="EMBL" id="ONK64413.1"/>
    </source>
</evidence>
<dbReference type="Gramene" id="ONK64413">
    <property type="protein sequence ID" value="ONK64413"/>
    <property type="gene ID" value="A4U43_C07F25640"/>
</dbReference>
<keyword evidence="1" id="KW-0812">Transmembrane</keyword>
<keyword evidence="1" id="KW-0472">Membrane</keyword>
<evidence type="ECO:0000256" key="1">
    <source>
        <dbReference type="SAM" id="Phobius"/>
    </source>
</evidence>
<dbReference type="AlphaFoldDB" id="A0A5P1EF57"/>
<proteinExistence type="predicted"/>
<protein>
    <submittedName>
        <fullName evidence="2">Uncharacterized protein</fullName>
    </submittedName>
</protein>
<dbReference type="EMBL" id="CM007387">
    <property type="protein sequence ID" value="ONK64413.1"/>
    <property type="molecule type" value="Genomic_DNA"/>
</dbReference>
<feature type="transmembrane region" description="Helical" evidence="1">
    <location>
        <begin position="6"/>
        <end position="24"/>
    </location>
</feature>
<keyword evidence="1" id="KW-1133">Transmembrane helix</keyword>
<organism evidence="2 3">
    <name type="scientific">Asparagus officinalis</name>
    <name type="common">Garden asparagus</name>
    <dbReference type="NCBI Taxonomy" id="4686"/>
    <lineage>
        <taxon>Eukaryota</taxon>
        <taxon>Viridiplantae</taxon>
        <taxon>Streptophyta</taxon>
        <taxon>Embryophyta</taxon>
        <taxon>Tracheophyta</taxon>
        <taxon>Spermatophyta</taxon>
        <taxon>Magnoliopsida</taxon>
        <taxon>Liliopsida</taxon>
        <taxon>Asparagales</taxon>
        <taxon>Asparagaceae</taxon>
        <taxon>Asparagoideae</taxon>
        <taxon>Asparagus</taxon>
    </lineage>
</organism>
<gene>
    <name evidence="2" type="ORF">A4U43_C07F25640</name>
</gene>
<reference evidence="3" key="1">
    <citation type="journal article" date="2017" name="Nat. Commun.">
        <title>The asparagus genome sheds light on the origin and evolution of a young Y chromosome.</title>
        <authorList>
            <person name="Harkess A."/>
            <person name="Zhou J."/>
            <person name="Xu C."/>
            <person name="Bowers J.E."/>
            <person name="Van der Hulst R."/>
            <person name="Ayyampalayam S."/>
            <person name="Mercati F."/>
            <person name="Riccardi P."/>
            <person name="McKain M.R."/>
            <person name="Kakrana A."/>
            <person name="Tang H."/>
            <person name="Ray J."/>
            <person name="Groenendijk J."/>
            <person name="Arikit S."/>
            <person name="Mathioni S.M."/>
            <person name="Nakano M."/>
            <person name="Shan H."/>
            <person name="Telgmann-Rauber A."/>
            <person name="Kanno A."/>
            <person name="Yue Z."/>
            <person name="Chen H."/>
            <person name="Li W."/>
            <person name="Chen Y."/>
            <person name="Xu X."/>
            <person name="Zhang Y."/>
            <person name="Luo S."/>
            <person name="Chen H."/>
            <person name="Gao J."/>
            <person name="Mao Z."/>
            <person name="Pires J.C."/>
            <person name="Luo M."/>
            <person name="Kudrna D."/>
            <person name="Wing R.A."/>
            <person name="Meyers B.C."/>
            <person name="Yi K."/>
            <person name="Kong H."/>
            <person name="Lavrijsen P."/>
            <person name="Sunseri F."/>
            <person name="Falavigna A."/>
            <person name="Ye Y."/>
            <person name="Leebens-Mack J.H."/>
            <person name="Chen G."/>
        </authorList>
    </citation>
    <scope>NUCLEOTIDE SEQUENCE [LARGE SCALE GENOMIC DNA]</scope>
    <source>
        <strain evidence="3">cv. DH0086</strain>
    </source>
</reference>